<dbReference type="SMART" id="SM00233">
    <property type="entry name" value="PH"/>
    <property type="match status" value="1"/>
</dbReference>
<dbReference type="InterPro" id="IPR045258">
    <property type="entry name" value="ACAP1/2/3-like"/>
</dbReference>
<keyword evidence="2" id="KW-0862">Zinc</keyword>
<evidence type="ECO:0000313" key="4">
    <source>
        <dbReference type="EMBL" id="KAI6654142.1"/>
    </source>
</evidence>
<gene>
    <name evidence="4" type="ORF">LOD99_2987</name>
</gene>
<evidence type="ECO:0000256" key="1">
    <source>
        <dbReference type="ARBA" id="ARBA00022723"/>
    </source>
</evidence>
<dbReference type="InterPro" id="IPR011993">
    <property type="entry name" value="PH-like_dom_sf"/>
</dbReference>
<dbReference type="PANTHER" id="PTHR23180:SF160">
    <property type="entry name" value="ADP-RIBOSYLATION FACTOR GTPASE-ACTIVATING PROTEIN EFFECTOR PROTEIN 1"/>
    <property type="match status" value="1"/>
</dbReference>
<dbReference type="Proteomes" id="UP001165289">
    <property type="component" value="Unassembled WGS sequence"/>
</dbReference>
<dbReference type="PANTHER" id="PTHR23180">
    <property type="entry name" value="CENTAURIN/ARF"/>
    <property type="match status" value="1"/>
</dbReference>
<name>A0AAV7JYX8_9METZ</name>
<dbReference type="GO" id="GO:0046872">
    <property type="term" value="F:metal ion binding"/>
    <property type="evidence" value="ECO:0007669"/>
    <property type="project" value="UniProtKB-KW"/>
</dbReference>
<evidence type="ECO:0000313" key="5">
    <source>
        <dbReference type="Proteomes" id="UP001165289"/>
    </source>
</evidence>
<comment type="caution">
    <text evidence="4">The sequence shown here is derived from an EMBL/GenBank/DDBJ whole genome shotgun (WGS) entry which is preliminary data.</text>
</comment>
<dbReference type="GO" id="GO:0005096">
    <property type="term" value="F:GTPase activator activity"/>
    <property type="evidence" value="ECO:0007669"/>
    <property type="project" value="InterPro"/>
</dbReference>
<proteinExistence type="predicted"/>
<organism evidence="4 5">
    <name type="scientific">Oopsacas minuta</name>
    <dbReference type="NCBI Taxonomy" id="111878"/>
    <lineage>
        <taxon>Eukaryota</taxon>
        <taxon>Metazoa</taxon>
        <taxon>Porifera</taxon>
        <taxon>Hexactinellida</taxon>
        <taxon>Hexasterophora</taxon>
        <taxon>Lyssacinosida</taxon>
        <taxon>Leucopsacidae</taxon>
        <taxon>Oopsacas</taxon>
    </lineage>
</organism>
<accession>A0AAV7JYX8</accession>
<keyword evidence="1" id="KW-0479">Metal-binding</keyword>
<evidence type="ECO:0000259" key="3">
    <source>
        <dbReference type="PROSITE" id="PS50003"/>
    </source>
</evidence>
<keyword evidence="5" id="KW-1185">Reference proteome</keyword>
<dbReference type="Pfam" id="PF00169">
    <property type="entry name" value="PH"/>
    <property type="match status" value="1"/>
</dbReference>
<sequence>MSETNSDIKRTAPVHYNQRRVARFFTMVSSESELMISVPPYAKSHMPMNEDQPLHMNRSMSLTDLNSLSLSSGDGEDKVFTEVCESDTGGVVLQGFLLKLKNSHIRQTWKKRKFVLREGSNRISYFSGAQLTTKFNSKENPTGAIILGNSTVISIPSEDKLKHIFQICSEKGKKYFLAATSTEERDNWVHTINNHIASLCPYKMSYV</sequence>
<dbReference type="EMBL" id="JAKMXF010000233">
    <property type="protein sequence ID" value="KAI6654142.1"/>
    <property type="molecule type" value="Genomic_DNA"/>
</dbReference>
<reference evidence="4 5" key="1">
    <citation type="journal article" date="2023" name="BMC Biol.">
        <title>The compact genome of the sponge Oopsacas minuta (Hexactinellida) is lacking key metazoan core genes.</title>
        <authorList>
            <person name="Santini S."/>
            <person name="Schenkelaars Q."/>
            <person name="Jourda C."/>
            <person name="Duchesne M."/>
            <person name="Belahbib H."/>
            <person name="Rocher C."/>
            <person name="Selva M."/>
            <person name="Riesgo A."/>
            <person name="Vervoort M."/>
            <person name="Leys S.P."/>
            <person name="Kodjabachian L."/>
            <person name="Le Bivic A."/>
            <person name="Borchiellini C."/>
            <person name="Claverie J.M."/>
            <person name="Renard E."/>
        </authorList>
    </citation>
    <scope>NUCLEOTIDE SEQUENCE [LARGE SCALE GENOMIC DNA]</scope>
    <source>
        <strain evidence="4">SPO-2</strain>
    </source>
</reference>
<dbReference type="Gene3D" id="2.30.29.30">
    <property type="entry name" value="Pleckstrin-homology domain (PH domain)/Phosphotyrosine-binding domain (PTB)"/>
    <property type="match status" value="1"/>
</dbReference>
<dbReference type="PROSITE" id="PS50003">
    <property type="entry name" value="PH_DOMAIN"/>
    <property type="match status" value="1"/>
</dbReference>
<dbReference type="AlphaFoldDB" id="A0AAV7JYX8"/>
<dbReference type="InterPro" id="IPR001849">
    <property type="entry name" value="PH_domain"/>
</dbReference>
<dbReference type="SUPFAM" id="SSF50729">
    <property type="entry name" value="PH domain-like"/>
    <property type="match status" value="1"/>
</dbReference>
<protein>
    <submittedName>
        <fullName evidence="4">Pleckstrin-2</fullName>
    </submittedName>
</protein>
<evidence type="ECO:0000256" key="2">
    <source>
        <dbReference type="ARBA" id="ARBA00022833"/>
    </source>
</evidence>
<feature type="domain" description="PH" evidence="3">
    <location>
        <begin position="90"/>
        <end position="197"/>
    </location>
</feature>